<protein>
    <recommendedName>
        <fullName evidence="3">DSBA-like thioredoxin domain-containing protein</fullName>
    </recommendedName>
</protein>
<dbReference type="Proteomes" id="UP000198406">
    <property type="component" value="Unassembled WGS sequence"/>
</dbReference>
<dbReference type="AlphaFoldDB" id="A0A1Z5JX47"/>
<keyword evidence="2" id="KW-1185">Reference proteome</keyword>
<sequence length="268" mass="29947">MLSTSATRHPLVVPIELVSYIGKKHLQTAIQTVLDAPLHPDRPLAFAVLRVPFFLEPQYDETKPFIETNRERLLTKWGAQWPRQKQTHNLKGRGIEAGIPHFNLDRLASNTMSSHRLIQYLGKTYGLDVSEAIYDVLNVYYFVDGHSLNDHPRVAQVVADALSDLFAKRAMSAPTTQNLLDFLSSQQGRKEIQAATAALQQLGIHSIPKFIIEGQTVVDGAALPDVFVQVFREIEERGTVVGGPLFRKILGVSTETIARASHHRHCDV</sequence>
<dbReference type="InterPro" id="IPR036249">
    <property type="entry name" value="Thioredoxin-like_sf"/>
</dbReference>
<dbReference type="PANTHER" id="PTHR13887">
    <property type="entry name" value="GLUTATHIONE S-TRANSFERASE KAPPA"/>
    <property type="match status" value="1"/>
</dbReference>
<dbReference type="OrthoDB" id="1930760at2759"/>
<name>A0A1Z5JX47_FISSO</name>
<accession>A0A1Z5JX47</accession>
<organism evidence="1 2">
    <name type="scientific">Fistulifera solaris</name>
    <name type="common">Oleaginous diatom</name>
    <dbReference type="NCBI Taxonomy" id="1519565"/>
    <lineage>
        <taxon>Eukaryota</taxon>
        <taxon>Sar</taxon>
        <taxon>Stramenopiles</taxon>
        <taxon>Ochrophyta</taxon>
        <taxon>Bacillariophyta</taxon>
        <taxon>Bacillariophyceae</taxon>
        <taxon>Bacillariophycidae</taxon>
        <taxon>Naviculales</taxon>
        <taxon>Naviculaceae</taxon>
        <taxon>Fistulifera</taxon>
    </lineage>
</organism>
<evidence type="ECO:0000313" key="1">
    <source>
        <dbReference type="EMBL" id="GAX18446.1"/>
    </source>
</evidence>
<dbReference type="EMBL" id="BDSP01000130">
    <property type="protein sequence ID" value="GAX18446.1"/>
    <property type="molecule type" value="Genomic_DNA"/>
</dbReference>
<gene>
    <name evidence="1" type="ORF">FisN_2Lh096</name>
</gene>
<dbReference type="PANTHER" id="PTHR13887:SF41">
    <property type="entry name" value="THIOREDOXIN SUPERFAMILY PROTEIN"/>
    <property type="match status" value="1"/>
</dbReference>
<evidence type="ECO:0008006" key="3">
    <source>
        <dbReference type="Google" id="ProtNLM"/>
    </source>
</evidence>
<dbReference type="Gene3D" id="3.40.30.10">
    <property type="entry name" value="Glutaredoxin"/>
    <property type="match status" value="1"/>
</dbReference>
<dbReference type="SUPFAM" id="SSF52833">
    <property type="entry name" value="Thioredoxin-like"/>
    <property type="match status" value="1"/>
</dbReference>
<reference evidence="1 2" key="1">
    <citation type="journal article" date="2015" name="Plant Cell">
        <title>Oil accumulation by the oleaginous diatom Fistulifera solaris as revealed by the genome and transcriptome.</title>
        <authorList>
            <person name="Tanaka T."/>
            <person name="Maeda Y."/>
            <person name="Veluchamy A."/>
            <person name="Tanaka M."/>
            <person name="Abida H."/>
            <person name="Marechal E."/>
            <person name="Bowler C."/>
            <person name="Muto M."/>
            <person name="Sunaga Y."/>
            <person name="Tanaka M."/>
            <person name="Yoshino T."/>
            <person name="Taniguchi T."/>
            <person name="Fukuda Y."/>
            <person name="Nemoto M."/>
            <person name="Matsumoto M."/>
            <person name="Wong P.S."/>
            <person name="Aburatani S."/>
            <person name="Fujibuchi W."/>
        </authorList>
    </citation>
    <scope>NUCLEOTIDE SEQUENCE [LARGE SCALE GENOMIC DNA]</scope>
    <source>
        <strain evidence="1 2">JPCC DA0580</strain>
    </source>
</reference>
<comment type="caution">
    <text evidence="1">The sequence shown here is derived from an EMBL/GenBank/DDBJ whole genome shotgun (WGS) entry which is preliminary data.</text>
</comment>
<evidence type="ECO:0000313" key="2">
    <source>
        <dbReference type="Proteomes" id="UP000198406"/>
    </source>
</evidence>
<dbReference type="InParanoid" id="A0A1Z5JX47"/>
<proteinExistence type="predicted"/>